<dbReference type="Proteomes" id="UP000198847">
    <property type="component" value="Unassembled WGS sequence"/>
</dbReference>
<dbReference type="SUPFAM" id="SSF56601">
    <property type="entry name" value="beta-lactamase/transpeptidase-like"/>
    <property type="match status" value="1"/>
</dbReference>
<organism evidence="4 5">
    <name type="scientific">Propionispora vibrioides</name>
    <dbReference type="NCBI Taxonomy" id="112903"/>
    <lineage>
        <taxon>Bacteria</taxon>
        <taxon>Bacillati</taxon>
        <taxon>Bacillota</taxon>
        <taxon>Negativicutes</taxon>
        <taxon>Selenomonadales</taxon>
        <taxon>Sporomusaceae</taxon>
        <taxon>Propionispora</taxon>
    </lineage>
</organism>
<dbReference type="GO" id="GO:0016740">
    <property type="term" value="F:transferase activity"/>
    <property type="evidence" value="ECO:0007669"/>
    <property type="project" value="UniProtKB-KW"/>
</dbReference>
<dbReference type="GO" id="GO:0005886">
    <property type="term" value="C:plasma membrane"/>
    <property type="evidence" value="ECO:0007669"/>
    <property type="project" value="TreeGrafter"/>
</dbReference>
<dbReference type="Gene3D" id="3.90.1310.10">
    <property type="entry name" value="Penicillin-binding protein 2a (Domain 2)"/>
    <property type="match status" value="1"/>
</dbReference>
<dbReference type="STRING" id="112903.SAMN04490178_101156"/>
<keyword evidence="1" id="KW-0472">Membrane</keyword>
<dbReference type="GO" id="GO:0071555">
    <property type="term" value="P:cell wall organization"/>
    <property type="evidence" value="ECO:0007669"/>
    <property type="project" value="TreeGrafter"/>
</dbReference>
<dbReference type="OrthoDB" id="9770103at2"/>
<dbReference type="PANTHER" id="PTHR30627:SF24">
    <property type="entry name" value="PENICILLIN-BINDING PROTEIN 4B"/>
    <property type="match status" value="1"/>
</dbReference>
<dbReference type="GO" id="GO:0071972">
    <property type="term" value="F:peptidoglycan L,D-transpeptidase activity"/>
    <property type="evidence" value="ECO:0007669"/>
    <property type="project" value="TreeGrafter"/>
</dbReference>
<dbReference type="Gene3D" id="3.40.710.10">
    <property type="entry name" value="DD-peptidase/beta-lactamase superfamily"/>
    <property type="match status" value="1"/>
</dbReference>
<dbReference type="Pfam" id="PF21922">
    <property type="entry name" value="PBP_dimer_2"/>
    <property type="match status" value="1"/>
</dbReference>
<dbReference type="GO" id="GO:0008658">
    <property type="term" value="F:penicillin binding"/>
    <property type="evidence" value="ECO:0007669"/>
    <property type="project" value="InterPro"/>
</dbReference>
<dbReference type="InterPro" id="IPR001460">
    <property type="entry name" value="PCN-bd_Tpept"/>
</dbReference>
<keyword evidence="1" id="KW-1133">Transmembrane helix</keyword>
<feature type="domain" description="Penicillin-binding protein transpeptidase" evidence="2">
    <location>
        <begin position="165"/>
        <end position="470"/>
    </location>
</feature>
<dbReference type="InterPro" id="IPR054120">
    <property type="entry name" value="PBPA_dimer"/>
</dbReference>
<evidence type="ECO:0000259" key="3">
    <source>
        <dbReference type="Pfam" id="PF21922"/>
    </source>
</evidence>
<dbReference type="EMBL" id="FODY01000001">
    <property type="protein sequence ID" value="SEO30626.1"/>
    <property type="molecule type" value="Genomic_DNA"/>
</dbReference>
<dbReference type="PANTHER" id="PTHR30627">
    <property type="entry name" value="PEPTIDOGLYCAN D,D-TRANSPEPTIDASE"/>
    <property type="match status" value="1"/>
</dbReference>
<evidence type="ECO:0000313" key="4">
    <source>
        <dbReference type="EMBL" id="SEO30626.1"/>
    </source>
</evidence>
<gene>
    <name evidence="4" type="ORF">SAMN04490178_101156</name>
</gene>
<feature type="transmembrane region" description="Helical" evidence="1">
    <location>
        <begin position="20"/>
        <end position="38"/>
    </location>
</feature>
<evidence type="ECO:0000313" key="5">
    <source>
        <dbReference type="Proteomes" id="UP000198847"/>
    </source>
</evidence>
<dbReference type="AlphaFoldDB" id="A0A1H8NM25"/>
<accession>A0A1H8NM25</accession>
<protein>
    <submittedName>
        <fullName evidence="4">Peptidoglycan glycosyltransferase</fullName>
    </submittedName>
</protein>
<keyword evidence="4" id="KW-0808">Transferase</keyword>
<keyword evidence="5" id="KW-1185">Reference proteome</keyword>
<feature type="domain" description="Penicillin binding protein A dimerisation" evidence="3">
    <location>
        <begin position="65"/>
        <end position="126"/>
    </location>
</feature>
<evidence type="ECO:0000259" key="2">
    <source>
        <dbReference type="Pfam" id="PF00905"/>
    </source>
</evidence>
<reference evidence="4 5" key="1">
    <citation type="submission" date="2016-10" db="EMBL/GenBank/DDBJ databases">
        <authorList>
            <person name="de Groot N.N."/>
        </authorList>
    </citation>
    <scope>NUCLEOTIDE SEQUENCE [LARGE SCALE GENOMIC DNA]</scope>
    <source>
        <strain evidence="4 5">DSM 13305</strain>
    </source>
</reference>
<sequence>MNSNRFNGFENSLRSHIRKVAICILALLCILFIYVSYLQTYESRSLAEHPLNKRLTEASKRVLTGQILDRNNNKLAYSERSENGQQRNYPFGPVTAHIVGYNSDKYGKSGMEASYAAYLTGLNTPLAQWGAIAQLFMPEQGDNVKLTLDVNLQKTAYSALGNHRGAVVVLNPRTGEILAMVSKPAFDPNSVEADWDNISHSKDSLLLNRATQGLYPPGSTIKVMIAESVLREKIVDLAWTFNCDGALKIGPDYVLNEHDSQKHGKINLQQGLAVSCNTMFGSLTLKLGSKRLEETFDRYGFLKPLGQDLQETPSHLPEFSKLSDGDLAQTGIGQGSLLVTPLRMALLASSFANQGKLMKPFLVSQIQAADGSVRKTYSPETWLTPAAPEVADEIKNMMVTVVNEGTGGAAGLGGIQVAGKTGTAENPHGESHAWFIGFAPADNPEVAIAVIVENAGAGGQIAAPIARKILAQALR</sequence>
<proteinExistence type="predicted"/>
<dbReference type="InterPro" id="IPR050515">
    <property type="entry name" value="Beta-lactam/transpept"/>
</dbReference>
<dbReference type="RefSeq" id="WP_091743483.1">
    <property type="nucleotide sequence ID" value="NZ_FODY01000001.1"/>
</dbReference>
<keyword evidence="1" id="KW-0812">Transmembrane</keyword>
<dbReference type="InterPro" id="IPR012338">
    <property type="entry name" value="Beta-lactam/transpept-like"/>
</dbReference>
<name>A0A1H8NM25_9FIRM</name>
<evidence type="ECO:0000256" key="1">
    <source>
        <dbReference type="SAM" id="Phobius"/>
    </source>
</evidence>
<dbReference type="Pfam" id="PF00905">
    <property type="entry name" value="Transpeptidase"/>
    <property type="match status" value="1"/>
</dbReference>